<name>A0A7C4VE01_9DEIN</name>
<evidence type="ECO:0000313" key="5">
    <source>
        <dbReference type="EMBL" id="HGY10664.1"/>
    </source>
</evidence>
<comment type="caution">
    <text evidence="5">The sequence shown here is derived from an EMBL/GenBank/DDBJ whole genome shotgun (WGS) entry which is preliminary data.</text>
</comment>
<dbReference type="AlphaFoldDB" id="A0A7C4VE01"/>
<proteinExistence type="predicted"/>
<dbReference type="Proteomes" id="UP000885759">
    <property type="component" value="Unassembled WGS sequence"/>
</dbReference>
<dbReference type="Gene3D" id="2.30.42.10">
    <property type="match status" value="1"/>
</dbReference>
<gene>
    <name evidence="5" type="ORF">ENK37_11555</name>
</gene>
<dbReference type="EMBL" id="DRPZ01000290">
    <property type="protein sequence ID" value="HGY10664.1"/>
    <property type="molecule type" value="Genomic_DNA"/>
</dbReference>
<evidence type="ECO:0000256" key="3">
    <source>
        <dbReference type="SAM" id="SignalP"/>
    </source>
</evidence>
<dbReference type="InterPro" id="IPR009003">
    <property type="entry name" value="Peptidase_S1_PA"/>
</dbReference>
<evidence type="ECO:0000259" key="4">
    <source>
        <dbReference type="PROSITE" id="PS50106"/>
    </source>
</evidence>
<dbReference type="SUPFAM" id="SSF50156">
    <property type="entry name" value="PDZ domain-like"/>
    <property type="match status" value="1"/>
</dbReference>
<feature type="chain" id="PRO_5027966129" evidence="3">
    <location>
        <begin position="27"/>
        <end position="356"/>
    </location>
</feature>
<dbReference type="GO" id="GO:0004252">
    <property type="term" value="F:serine-type endopeptidase activity"/>
    <property type="evidence" value="ECO:0007669"/>
    <property type="project" value="InterPro"/>
</dbReference>
<reference evidence="5" key="1">
    <citation type="journal article" date="2020" name="mSystems">
        <title>Genome- and Community-Level Interaction Insights into Carbon Utilization and Element Cycling Functions of Hydrothermarchaeota in Hydrothermal Sediment.</title>
        <authorList>
            <person name="Zhou Z."/>
            <person name="Liu Y."/>
            <person name="Xu W."/>
            <person name="Pan J."/>
            <person name="Luo Z.H."/>
            <person name="Li M."/>
        </authorList>
    </citation>
    <scope>NUCLEOTIDE SEQUENCE [LARGE SCALE GENOMIC DNA]</scope>
    <source>
        <strain evidence="5">HyVt-570</strain>
    </source>
</reference>
<dbReference type="Pfam" id="PF13365">
    <property type="entry name" value="Trypsin_2"/>
    <property type="match status" value="1"/>
</dbReference>
<dbReference type="GO" id="GO:0006508">
    <property type="term" value="P:proteolysis"/>
    <property type="evidence" value="ECO:0007669"/>
    <property type="project" value="UniProtKB-KW"/>
</dbReference>
<protein>
    <submittedName>
        <fullName evidence="5">PDZ domain-containing protein</fullName>
    </submittedName>
</protein>
<keyword evidence="1" id="KW-0645">Protease</keyword>
<accession>A0A7C4VE01</accession>
<dbReference type="InterPro" id="IPR051201">
    <property type="entry name" value="Chloro_Bact_Ser_Proteases"/>
</dbReference>
<dbReference type="InterPro" id="IPR001478">
    <property type="entry name" value="PDZ"/>
</dbReference>
<dbReference type="PRINTS" id="PR00834">
    <property type="entry name" value="PROTEASES2C"/>
</dbReference>
<keyword evidence="2" id="KW-0378">Hydrolase</keyword>
<dbReference type="InterPro" id="IPR001940">
    <property type="entry name" value="Peptidase_S1C"/>
</dbReference>
<organism evidence="5">
    <name type="scientific">Oceanithermus profundus</name>
    <dbReference type="NCBI Taxonomy" id="187137"/>
    <lineage>
        <taxon>Bacteria</taxon>
        <taxon>Thermotogati</taxon>
        <taxon>Deinococcota</taxon>
        <taxon>Deinococci</taxon>
        <taxon>Thermales</taxon>
        <taxon>Thermaceae</taxon>
        <taxon>Oceanithermus</taxon>
    </lineage>
</organism>
<sequence>MRPLTRPLPLAAVLWLAALAALPATAEASGASEAARVKVIQAALPAVVKIQGTPVYTGGEDAVWGSGFFYTNRRIVTNYHVVDGLKNLTVTLHDGRSYPAEVFAVDRGIDLAILEVQGTTAPATLTFARTDQVLAGQTAIVLGSPFGKRNLVSLGIVAGSGPFDYVGQLGGDDVGIEIPEIYYTDARVEPGNSGGPLLDGQGRVIGIIDAVLGGASGIGGLGIAIPAYLVVQSIHDLEQFGVPQRGWLGATLVDLTELDPLTLRLAGLESTQGAMVDRVLAGSPAEAAGLQGARRDRYGKLVELGDVIVAVGGKAVKNRFDVVREIARRRPGEEVELTLWRNGKKTTVTVQLAARR</sequence>
<evidence type="ECO:0000256" key="2">
    <source>
        <dbReference type="ARBA" id="ARBA00022801"/>
    </source>
</evidence>
<evidence type="ECO:0000256" key="1">
    <source>
        <dbReference type="ARBA" id="ARBA00022670"/>
    </source>
</evidence>
<dbReference type="PANTHER" id="PTHR43343:SF3">
    <property type="entry name" value="PROTEASE DO-LIKE 8, CHLOROPLASTIC"/>
    <property type="match status" value="1"/>
</dbReference>
<dbReference type="SUPFAM" id="SSF50494">
    <property type="entry name" value="Trypsin-like serine proteases"/>
    <property type="match status" value="1"/>
</dbReference>
<feature type="domain" description="PDZ" evidence="4">
    <location>
        <begin position="252"/>
        <end position="343"/>
    </location>
</feature>
<dbReference type="SMART" id="SM00228">
    <property type="entry name" value="PDZ"/>
    <property type="match status" value="1"/>
</dbReference>
<dbReference type="InterPro" id="IPR036034">
    <property type="entry name" value="PDZ_sf"/>
</dbReference>
<keyword evidence="3" id="KW-0732">Signal</keyword>
<dbReference type="Pfam" id="PF13180">
    <property type="entry name" value="PDZ_2"/>
    <property type="match status" value="1"/>
</dbReference>
<feature type="signal peptide" evidence="3">
    <location>
        <begin position="1"/>
        <end position="26"/>
    </location>
</feature>
<dbReference type="PANTHER" id="PTHR43343">
    <property type="entry name" value="PEPTIDASE S12"/>
    <property type="match status" value="1"/>
</dbReference>
<dbReference type="PROSITE" id="PS50106">
    <property type="entry name" value="PDZ"/>
    <property type="match status" value="1"/>
</dbReference>
<dbReference type="Gene3D" id="2.40.10.120">
    <property type="match status" value="1"/>
</dbReference>